<dbReference type="GO" id="GO:0000139">
    <property type="term" value="C:Golgi membrane"/>
    <property type="evidence" value="ECO:0007669"/>
    <property type="project" value="UniProtKB-SubCell"/>
</dbReference>
<evidence type="ECO:0000256" key="7">
    <source>
        <dbReference type="ARBA" id="ARBA00022989"/>
    </source>
</evidence>
<evidence type="ECO:0000256" key="8">
    <source>
        <dbReference type="ARBA" id="ARBA00023034"/>
    </source>
</evidence>
<keyword evidence="7" id="KW-1133">Transmembrane helix</keyword>
<feature type="region of interest" description="Disordered" evidence="11">
    <location>
        <begin position="1"/>
        <end position="51"/>
    </location>
</feature>
<dbReference type="GO" id="GO:0006493">
    <property type="term" value="P:protein O-linked glycosylation"/>
    <property type="evidence" value="ECO:0007669"/>
    <property type="project" value="TreeGrafter"/>
</dbReference>
<evidence type="ECO:0000313" key="13">
    <source>
        <dbReference type="Proteomes" id="UP000002630"/>
    </source>
</evidence>
<keyword evidence="6" id="KW-0735">Signal-anchor</keyword>
<evidence type="ECO:0000256" key="9">
    <source>
        <dbReference type="ARBA" id="ARBA00023136"/>
    </source>
</evidence>
<keyword evidence="4" id="KW-0808">Transferase</keyword>
<dbReference type="AlphaFoldDB" id="D7G6P0"/>
<dbReference type="Pfam" id="PF01762">
    <property type="entry name" value="Galactosyl_T"/>
    <property type="match status" value="1"/>
</dbReference>
<dbReference type="EMBL" id="FN649025">
    <property type="protein sequence ID" value="CBJ27625.1"/>
    <property type="molecule type" value="Genomic_DNA"/>
</dbReference>
<evidence type="ECO:0000256" key="6">
    <source>
        <dbReference type="ARBA" id="ARBA00022968"/>
    </source>
</evidence>
<keyword evidence="9" id="KW-0472">Membrane</keyword>
<gene>
    <name evidence="12" type="ORF">Esi_0079_0068</name>
</gene>
<dbReference type="EMBL" id="FN649752">
    <property type="protein sequence ID" value="CBJ27625.1"/>
    <property type="molecule type" value="Genomic_DNA"/>
</dbReference>
<dbReference type="Gene3D" id="3.90.550.50">
    <property type="match status" value="1"/>
</dbReference>
<evidence type="ECO:0000256" key="1">
    <source>
        <dbReference type="ARBA" id="ARBA00004323"/>
    </source>
</evidence>
<dbReference type="PANTHER" id="PTHR11214">
    <property type="entry name" value="BETA-1,3-N-ACETYLGLUCOSAMINYLTRANSFERASE"/>
    <property type="match status" value="1"/>
</dbReference>
<keyword evidence="8 10" id="KW-0333">Golgi apparatus</keyword>
<dbReference type="Proteomes" id="UP000002630">
    <property type="component" value="Linkage Group LG27"/>
</dbReference>
<name>D7G6P0_ECTSI</name>
<evidence type="ECO:0000256" key="3">
    <source>
        <dbReference type="ARBA" id="ARBA00022676"/>
    </source>
</evidence>
<evidence type="ECO:0000256" key="10">
    <source>
        <dbReference type="RuleBase" id="RU363063"/>
    </source>
</evidence>
<dbReference type="EC" id="2.4.1.-" evidence="10"/>
<evidence type="ECO:0000256" key="2">
    <source>
        <dbReference type="ARBA" id="ARBA00008661"/>
    </source>
</evidence>
<keyword evidence="5" id="KW-0812">Transmembrane</keyword>
<dbReference type="OrthoDB" id="1158011at2759"/>
<organism evidence="12 13">
    <name type="scientific">Ectocarpus siliculosus</name>
    <name type="common">Brown alga</name>
    <name type="synonym">Conferva siliculosa</name>
    <dbReference type="NCBI Taxonomy" id="2880"/>
    <lineage>
        <taxon>Eukaryota</taxon>
        <taxon>Sar</taxon>
        <taxon>Stramenopiles</taxon>
        <taxon>Ochrophyta</taxon>
        <taxon>PX clade</taxon>
        <taxon>Phaeophyceae</taxon>
        <taxon>Ectocarpales</taxon>
        <taxon>Ectocarpaceae</taxon>
        <taxon>Ectocarpus</taxon>
    </lineage>
</organism>
<reference evidence="12 13" key="1">
    <citation type="journal article" date="2010" name="Nature">
        <title>The Ectocarpus genome and the independent evolution of multicellularity in brown algae.</title>
        <authorList>
            <person name="Cock J.M."/>
            <person name="Sterck L."/>
            <person name="Rouze P."/>
            <person name="Scornet D."/>
            <person name="Allen A.E."/>
            <person name="Amoutzias G."/>
            <person name="Anthouard V."/>
            <person name="Artiguenave F."/>
            <person name="Aury J.M."/>
            <person name="Badger J.H."/>
            <person name="Beszteri B."/>
            <person name="Billiau K."/>
            <person name="Bonnet E."/>
            <person name="Bothwell J.H."/>
            <person name="Bowler C."/>
            <person name="Boyen C."/>
            <person name="Brownlee C."/>
            <person name="Carrano C.J."/>
            <person name="Charrier B."/>
            <person name="Cho G.Y."/>
            <person name="Coelho S.M."/>
            <person name="Collen J."/>
            <person name="Corre E."/>
            <person name="Da Silva C."/>
            <person name="Delage L."/>
            <person name="Delaroque N."/>
            <person name="Dittami S.M."/>
            <person name="Doulbeau S."/>
            <person name="Elias M."/>
            <person name="Farnham G."/>
            <person name="Gachon C.M."/>
            <person name="Gschloessl B."/>
            <person name="Heesch S."/>
            <person name="Jabbari K."/>
            <person name="Jubin C."/>
            <person name="Kawai H."/>
            <person name="Kimura K."/>
            <person name="Kloareg B."/>
            <person name="Kupper F.C."/>
            <person name="Lang D."/>
            <person name="Le Bail A."/>
            <person name="Leblanc C."/>
            <person name="Lerouge P."/>
            <person name="Lohr M."/>
            <person name="Lopez P.J."/>
            <person name="Martens C."/>
            <person name="Maumus F."/>
            <person name="Michel G."/>
            <person name="Miranda-Saavedra D."/>
            <person name="Morales J."/>
            <person name="Moreau H."/>
            <person name="Motomura T."/>
            <person name="Nagasato C."/>
            <person name="Napoli C.A."/>
            <person name="Nelson D.R."/>
            <person name="Nyvall-Collen P."/>
            <person name="Peters A.F."/>
            <person name="Pommier C."/>
            <person name="Potin P."/>
            <person name="Poulain J."/>
            <person name="Quesneville H."/>
            <person name="Read B."/>
            <person name="Rensing S.A."/>
            <person name="Ritter A."/>
            <person name="Rousvoal S."/>
            <person name="Samanta M."/>
            <person name="Samson G."/>
            <person name="Schroeder D.C."/>
            <person name="Segurens B."/>
            <person name="Strittmatter M."/>
            <person name="Tonon T."/>
            <person name="Tregear J.W."/>
            <person name="Valentin K."/>
            <person name="von Dassow P."/>
            <person name="Yamagishi T."/>
            <person name="Van de Peer Y."/>
            <person name="Wincker P."/>
        </authorList>
    </citation>
    <scope>NUCLEOTIDE SEQUENCE [LARGE SCALE GENOMIC DNA]</scope>
    <source>
        <strain evidence="13">Ec32 / CCAP1310/4</strain>
    </source>
</reference>
<dbReference type="GO" id="GO:0016758">
    <property type="term" value="F:hexosyltransferase activity"/>
    <property type="evidence" value="ECO:0007669"/>
    <property type="project" value="InterPro"/>
</dbReference>
<accession>D7G6P0</accession>
<dbReference type="eggNOG" id="KOG2288">
    <property type="taxonomic scope" value="Eukaryota"/>
</dbReference>
<comment type="similarity">
    <text evidence="2 10">Belongs to the glycosyltransferase 31 family.</text>
</comment>
<evidence type="ECO:0000256" key="5">
    <source>
        <dbReference type="ARBA" id="ARBA00022692"/>
    </source>
</evidence>
<keyword evidence="13" id="KW-1185">Reference proteome</keyword>
<proteinExistence type="inferred from homology"/>
<sequence length="465" mass="51437">MPPRLSSLKSLANGGEAPAHSPTGSRRRPRRPASGTSLHLSDSQQKSSRPSVQRLFLSAADLLAKTTTKCALLTCASGMAWASLIVWILGPAVSSPDTTTQVDQHQQQEVPTLSPAGGSFPIVDEGSLLPGWTPLGHHSRFMGREAFPEQFEHWGEDQEVVIHSMDVGPLTDEGDQLLPRTDLLLAILSGDDKAARLKRDTIRELYDKYGGWVTVGGERSQEQNEETVEMEFQVIFVVTRSTAPPDGELVGDVLYVNAPDGYRNIVYKVKHMMGLVRHIDFKFLLKADDDTFVCVERLANFLHNQPEESKDKIYAGVPTACNSPANPSVKVGRVIKDHKDKWYDQKFVHHTLAGLDCYPVYMQGAFYVLAQPLVEHLYRGREHYDTFINEDVTVGSWLLGVDRALGTIHDFESSRLWNCVCGSNFVLRPAVRKDQARCSFTTVRKQASSVSAPSVSSGRTSTADS</sequence>
<evidence type="ECO:0000313" key="12">
    <source>
        <dbReference type="EMBL" id="CBJ27625.1"/>
    </source>
</evidence>
<dbReference type="PANTHER" id="PTHR11214:SF3">
    <property type="entry name" value="BETA-1,3-GALACTOSYLTRANSFERASE 6"/>
    <property type="match status" value="1"/>
</dbReference>
<feature type="region of interest" description="Disordered" evidence="11">
    <location>
        <begin position="96"/>
        <end position="117"/>
    </location>
</feature>
<evidence type="ECO:0000256" key="11">
    <source>
        <dbReference type="SAM" id="MobiDB-lite"/>
    </source>
</evidence>
<evidence type="ECO:0000256" key="4">
    <source>
        <dbReference type="ARBA" id="ARBA00022679"/>
    </source>
</evidence>
<feature type="compositionally biased region" description="Polar residues" evidence="11">
    <location>
        <begin position="38"/>
        <end position="51"/>
    </location>
</feature>
<keyword evidence="3 10" id="KW-0328">Glycosyltransferase</keyword>
<dbReference type="InterPro" id="IPR002659">
    <property type="entry name" value="Glyco_trans_31"/>
</dbReference>
<feature type="compositionally biased region" description="Low complexity" evidence="11">
    <location>
        <begin position="96"/>
        <end position="112"/>
    </location>
</feature>
<protein>
    <recommendedName>
        <fullName evidence="10">Hexosyltransferase</fullName>
        <ecNumber evidence="10">2.4.1.-</ecNumber>
    </recommendedName>
</protein>
<dbReference type="InParanoid" id="D7G6P0"/>
<comment type="subcellular location">
    <subcellularLocation>
        <location evidence="1 10">Golgi apparatus membrane</location>
        <topology evidence="1 10">Single-pass type II membrane protein</topology>
    </subcellularLocation>
</comment>
<dbReference type="STRING" id="2880.D7G6P0"/>